<dbReference type="SUPFAM" id="SSF63748">
    <property type="entry name" value="Tudor/PWWP/MBT"/>
    <property type="match status" value="1"/>
</dbReference>
<dbReference type="Gene3D" id="2.30.30.140">
    <property type="match status" value="1"/>
</dbReference>
<dbReference type="SMART" id="SM00293">
    <property type="entry name" value="PWWP"/>
    <property type="match status" value="1"/>
</dbReference>
<dbReference type="Pfam" id="PF00855">
    <property type="entry name" value="PWWP"/>
    <property type="match status" value="1"/>
</dbReference>
<evidence type="ECO:0000313" key="3">
    <source>
        <dbReference type="EMBL" id="KAK4388454.1"/>
    </source>
</evidence>
<feature type="region of interest" description="Disordered" evidence="1">
    <location>
        <begin position="320"/>
        <end position="475"/>
    </location>
</feature>
<evidence type="ECO:0000313" key="4">
    <source>
        <dbReference type="Proteomes" id="UP001289374"/>
    </source>
</evidence>
<sequence length="621" mass="70968">MECGEIKYLELALMDLFTRVKFGTPDARRFGNGYLMYDSVGSGAARFIKSSWIRLRGEIGNQISAILDAREESQSGGNAFSVKRDGLMRLVEIMKGERYNQSAEDRDKGLRPLSKEWLKTLGRDFDFGELVWGKIDSHPWWPGQIYDEALATLSACLTKEKGRVLVAFFGDNTYGWLEPENIVPFEPHFDEKSKQSEDHLFLAAVEEAMCEVKKRSALGLTCKCLNPSNFRPTEVQGFLQVDVAGYGARSKYSIEQIKKARYGFKPRQMFSFLQILALNPTIDTQNNFTLTRNVARVLAYRKSVFEEPDETYPQEFEAQAADNEHHADVSYGKKKPHQARLPSEELEDSPQLPRSRDPLKIDDSAKQVKAKVPEVGIQNNNLRKNVSQRRSPQDTSMPQLRIFDSDDLSRSNKKRSSAHVHEETITRSKRKGRQLAPRLQERKSSTPILRSRGDQTSTKTTAVATHEEHSTEQTKSLIEDTEQTMMIIKFSPHARMLFVQDVKEEFADFGPFSESAVRIFWKSSTCRIVFTCKSKVQRAYHHGLQKRNLFGMSQASYYIQTFKGSAAELANSSKPNMQLPQEDLHQVLIGLCLIEDFYDVAESTLKLTFDFMTTIEWHIRC</sequence>
<dbReference type="EMBL" id="JACGWL010000014">
    <property type="protein sequence ID" value="KAK4388454.1"/>
    <property type="molecule type" value="Genomic_DNA"/>
</dbReference>
<evidence type="ECO:0000259" key="2">
    <source>
        <dbReference type="PROSITE" id="PS50812"/>
    </source>
</evidence>
<dbReference type="CDD" id="cd05162">
    <property type="entry name" value="PWWP"/>
    <property type="match status" value="1"/>
</dbReference>
<reference evidence="3" key="1">
    <citation type="submission" date="2020-06" db="EMBL/GenBank/DDBJ databases">
        <authorList>
            <person name="Li T."/>
            <person name="Hu X."/>
            <person name="Zhang T."/>
            <person name="Song X."/>
            <person name="Zhang H."/>
            <person name="Dai N."/>
            <person name="Sheng W."/>
            <person name="Hou X."/>
            <person name="Wei L."/>
        </authorList>
    </citation>
    <scope>NUCLEOTIDE SEQUENCE</scope>
    <source>
        <strain evidence="3">K16</strain>
        <tissue evidence="3">Leaf</tissue>
    </source>
</reference>
<dbReference type="PROSITE" id="PS50812">
    <property type="entry name" value="PWWP"/>
    <property type="match status" value="1"/>
</dbReference>
<evidence type="ECO:0000256" key="1">
    <source>
        <dbReference type="SAM" id="MobiDB-lite"/>
    </source>
</evidence>
<reference evidence="3" key="2">
    <citation type="journal article" date="2024" name="Plant">
        <title>Genomic evolution and insights into agronomic trait innovations of Sesamum species.</title>
        <authorList>
            <person name="Miao H."/>
            <person name="Wang L."/>
            <person name="Qu L."/>
            <person name="Liu H."/>
            <person name="Sun Y."/>
            <person name="Le M."/>
            <person name="Wang Q."/>
            <person name="Wei S."/>
            <person name="Zheng Y."/>
            <person name="Lin W."/>
            <person name="Duan Y."/>
            <person name="Cao H."/>
            <person name="Xiong S."/>
            <person name="Wang X."/>
            <person name="Wei L."/>
            <person name="Li C."/>
            <person name="Ma Q."/>
            <person name="Ju M."/>
            <person name="Zhao R."/>
            <person name="Li G."/>
            <person name="Mu C."/>
            <person name="Tian Q."/>
            <person name="Mei H."/>
            <person name="Zhang T."/>
            <person name="Gao T."/>
            <person name="Zhang H."/>
        </authorList>
    </citation>
    <scope>NUCLEOTIDE SEQUENCE</scope>
    <source>
        <strain evidence="3">K16</strain>
    </source>
</reference>
<dbReference type="Proteomes" id="UP001289374">
    <property type="component" value="Unassembled WGS sequence"/>
</dbReference>
<dbReference type="InterPro" id="IPR052657">
    <property type="entry name" value="PDP_family_Arabidopsis"/>
</dbReference>
<gene>
    <name evidence="3" type="ORF">Sango_2452000</name>
</gene>
<proteinExistence type="predicted"/>
<feature type="compositionally biased region" description="Polar residues" evidence="1">
    <location>
        <begin position="454"/>
        <end position="463"/>
    </location>
</feature>
<dbReference type="PANTHER" id="PTHR10688">
    <property type="entry name" value="PWWP DOMAIN-CONTAINING PROTEIN"/>
    <property type="match status" value="1"/>
</dbReference>
<dbReference type="AlphaFoldDB" id="A0AAE1W890"/>
<organism evidence="3 4">
    <name type="scientific">Sesamum angolense</name>
    <dbReference type="NCBI Taxonomy" id="2727404"/>
    <lineage>
        <taxon>Eukaryota</taxon>
        <taxon>Viridiplantae</taxon>
        <taxon>Streptophyta</taxon>
        <taxon>Embryophyta</taxon>
        <taxon>Tracheophyta</taxon>
        <taxon>Spermatophyta</taxon>
        <taxon>Magnoliopsida</taxon>
        <taxon>eudicotyledons</taxon>
        <taxon>Gunneridae</taxon>
        <taxon>Pentapetalae</taxon>
        <taxon>asterids</taxon>
        <taxon>lamiids</taxon>
        <taxon>Lamiales</taxon>
        <taxon>Pedaliaceae</taxon>
        <taxon>Sesamum</taxon>
    </lineage>
</organism>
<name>A0AAE1W890_9LAMI</name>
<protein>
    <recommendedName>
        <fullName evidence="2">PWWP domain-containing protein</fullName>
    </recommendedName>
</protein>
<feature type="domain" description="PWWP" evidence="2">
    <location>
        <begin position="127"/>
        <end position="188"/>
    </location>
</feature>
<feature type="compositionally biased region" description="Basic and acidic residues" evidence="1">
    <location>
        <begin position="354"/>
        <end position="366"/>
    </location>
</feature>
<dbReference type="PANTHER" id="PTHR10688:SF5">
    <property type="entry name" value="PWWP DOMAIN-CONTAINING PROTEIN 1-RELATED"/>
    <property type="match status" value="1"/>
</dbReference>
<keyword evidence="4" id="KW-1185">Reference proteome</keyword>
<feature type="compositionally biased region" description="Polar residues" evidence="1">
    <location>
        <begin position="377"/>
        <end position="398"/>
    </location>
</feature>
<accession>A0AAE1W890</accession>
<dbReference type="InterPro" id="IPR000313">
    <property type="entry name" value="PWWP_dom"/>
</dbReference>
<comment type="caution">
    <text evidence="3">The sequence shown here is derived from an EMBL/GenBank/DDBJ whole genome shotgun (WGS) entry which is preliminary data.</text>
</comment>